<dbReference type="EMBL" id="CP119317">
    <property type="protein sequence ID" value="WEK55627.1"/>
    <property type="molecule type" value="Genomic_DNA"/>
</dbReference>
<dbReference type="Pfam" id="PF14004">
    <property type="entry name" value="DUF4227"/>
    <property type="match status" value="1"/>
</dbReference>
<reference evidence="2" key="1">
    <citation type="submission" date="2023-03" db="EMBL/GenBank/DDBJ databases">
        <title>Andean soil-derived lignocellulolytic bacterial consortium as a source of novel taxa and putative plastic-active enzymes.</title>
        <authorList>
            <person name="Diaz-Garcia L."/>
            <person name="Chuvochina M."/>
            <person name="Feuerriegel G."/>
            <person name="Bunk B."/>
            <person name="Sproer C."/>
            <person name="Streit W.R."/>
            <person name="Rodriguez L.M."/>
            <person name="Overmann J."/>
            <person name="Jimenez D.J."/>
        </authorList>
    </citation>
    <scope>NUCLEOTIDE SEQUENCE</scope>
    <source>
        <strain evidence="2">MAG 2441</strain>
    </source>
</reference>
<feature type="transmembrane region" description="Helical" evidence="1">
    <location>
        <begin position="12"/>
        <end position="32"/>
    </location>
</feature>
<keyword evidence="1" id="KW-0812">Transmembrane</keyword>
<dbReference type="AlphaFoldDB" id="A0AA95JE26"/>
<keyword evidence="1" id="KW-0472">Membrane</keyword>
<protein>
    <submittedName>
        <fullName evidence="2">DUF4227 family protein</fullName>
    </submittedName>
</protein>
<evidence type="ECO:0000313" key="2">
    <source>
        <dbReference type="EMBL" id="WEK55627.1"/>
    </source>
</evidence>
<gene>
    <name evidence="2" type="ORF">P0Y55_06160</name>
</gene>
<dbReference type="InterPro" id="IPR025321">
    <property type="entry name" value="DUF4227"/>
</dbReference>
<evidence type="ECO:0000313" key="3">
    <source>
        <dbReference type="Proteomes" id="UP001178662"/>
    </source>
</evidence>
<proteinExistence type="predicted"/>
<sequence>MNYPLKKWWDRMQFTLLFLVISIFMHHFFGWFHGWIGPENRYKQPVGHASKVFQSGEGNDPTSSPGDRLRLFYWLGE</sequence>
<evidence type="ECO:0000256" key="1">
    <source>
        <dbReference type="SAM" id="Phobius"/>
    </source>
</evidence>
<organism evidence="2 3">
    <name type="scientific">Candidatus Cohnella colombiensis</name>
    <dbReference type="NCBI Taxonomy" id="3121368"/>
    <lineage>
        <taxon>Bacteria</taxon>
        <taxon>Bacillati</taxon>
        <taxon>Bacillota</taxon>
        <taxon>Bacilli</taxon>
        <taxon>Bacillales</taxon>
        <taxon>Paenibacillaceae</taxon>
        <taxon>Cohnella</taxon>
    </lineage>
</organism>
<keyword evidence="3" id="KW-1185">Reference proteome</keyword>
<keyword evidence="1" id="KW-1133">Transmembrane helix</keyword>
<name>A0AA95JE26_9BACL</name>
<dbReference type="Proteomes" id="UP001178662">
    <property type="component" value="Chromosome"/>
</dbReference>
<accession>A0AA95JE26</accession>